<keyword evidence="2" id="KW-0472">Membrane</keyword>
<feature type="region of interest" description="Disordered" evidence="1">
    <location>
        <begin position="106"/>
        <end position="125"/>
    </location>
</feature>
<gene>
    <name evidence="3" type="ORF">G4L39_02625</name>
</gene>
<reference evidence="3 4" key="1">
    <citation type="submission" date="2020-02" db="EMBL/GenBank/DDBJ databases">
        <title>Draft genome sequence of Limisphaera ngatamarikiensis NGM72.4T, a thermophilic Verrucomicrobia grouped in subdivision 3.</title>
        <authorList>
            <person name="Carere C.R."/>
            <person name="Steen J."/>
            <person name="Hugenholtz P."/>
            <person name="Stott M.B."/>
        </authorList>
    </citation>
    <scope>NUCLEOTIDE SEQUENCE [LARGE SCALE GENOMIC DNA]</scope>
    <source>
        <strain evidence="3 4">NGM72.4</strain>
    </source>
</reference>
<evidence type="ECO:0000256" key="1">
    <source>
        <dbReference type="SAM" id="MobiDB-lite"/>
    </source>
</evidence>
<protein>
    <submittedName>
        <fullName evidence="3">Uncharacterized protein</fullName>
    </submittedName>
</protein>
<evidence type="ECO:0000256" key="2">
    <source>
        <dbReference type="SAM" id="Phobius"/>
    </source>
</evidence>
<feature type="compositionally biased region" description="Pro residues" evidence="1">
    <location>
        <begin position="115"/>
        <end position="125"/>
    </location>
</feature>
<organism evidence="3 4">
    <name type="scientific">Limisphaera ngatamarikiensis</name>
    <dbReference type="NCBI Taxonomy" id="1324935"/>
    <lineage>
        <taxon>Bacteria</taxon>
        <taxon>Pseudomonadati</taxon>
        <taxon>Verrucomicrobiota</taxon>
        <taxon>Verrucomicrobiia</taxon>
        <taxon>Limisphaerales</taxon>
        <taxon>Limisphaeraceae</taxon>
        <taxon>Limisphaera</taxon>
    </lineage>
</organism>
<dbReference type="Proteomes" id="UP000477311">
    <property type="component" value="Unassembled WGS sequence"/>
</dbReference>
<proteinExistence type="predicted"/>
<evidence type="ECO:0000313" key="4">
    <source>
        <dbReference type="Proteomes" id="UP000477311"/>
    </source>
</evidence>
<comment type="caution">
    <text evidence="3">The sequence shown here is derived from an EMBL/GenBank/DDBJ whole genome shotgun (WGS) entry which is preliminary data.</text>
</comment>
<evidence type="ECO:0000313" key="3">
    <source>
        <dbReference type="EMBL" id="NGO38291.1"/>
    </source>
</evidence>
<sequence length="125" mass="13841">MRRNGFPSGNGLWVYVGAVVVALGVVVLMVTATRRLVTPPDLNAERVAERYKALEEVRAVAHQAESSPAWINREKGIVRLPIPVALELAEREWRNPAAARANLIERVRKANEAPPAQPEQPSPYE</sequence>
<feature type="transmembrane region" description="Helical" evidence="2">
    <location>
        <begin position="12"/>
        <end position="32"/>
    </location>
</feature>
<accession>A0A6M1RSI1</accession>
<keyword evidence="4" id="KW-1185">Reference proteome</keyword>
<dbReference type="EMBL" id="JAAKYA010000014">
    <property type="protein sequence ID" value="NGO38291.1"/>
    <property type="molecule type" value="Genomic_DNA"/>
</dbReference>
<dbReference type="AlphaFoldDB" id="A0A6M1RSI1"/>
<keyword evidence="2" id="KW-0812">Transmembrane</keyword>
<keyword evidence="2" id="KW-1133">Transmembrane helix</keyword>
<name>A0A6M1RSI1_9BACT</name>
<dbReference type="RefSeq" id="WP_165105683.1">
    <property type="nucleotide sequence ID" value="NZ_JAAKYA010000014.1"/>
</dbReference>